<gene>
    <name evidence="1" type="ORF">AB0C36_32750</name>
</gene>
<dbReference type="EMBL" id="JBEZFP010000116">
    <property type="protein sequence ID" value="MEU8138263.1"/>
    <property type="molecule type" value="Genomic_DNA"/>
</dbReference>
<dbReference type="RefSeq" id="WP_358361355.1">
    <property type="nucleotide sequence ID" value="NZ_JBEZFP010000116.1"/>
</dbReference>
<evidence type="ECO:0000313" key="1">
    <source>
        <dbReference type="EMBL" id="MEU8138263.1"/>
    </source>
</evidence>
<proteinExistence type="predicted"/>
<comment type="caution">
    <text evidence="1">The sequence shown here is derived from an EMBL/GenBank/DDBJ whole genome shotgun (WGS) entry which is preliminary data.</text>
</comment>
<evidence type="ECO:0000313" key="2">
    <source>
        <dbReference type="Proteomes" id="UP001551482"/>
    </source>
</evidence>
<name>A0ABV3DR91_9ACTN</name>
<dbReference type="Proteomes" id="UP001551482">
    <property type="component" value="Unassembled WGS sequence"/>
</dbReference>
<reference evidence="1 2" key="1">
    <citation type="submission" date="2024-06" db="EMBL/GenBank/DDBJ databases">
        <title>The Natural Products Discovery Center: Release of the First 8490 Sequenced Strains for Exploring Actinobacteria Biosynthetic Diversity.</title>
        <authorList>
            <person name="Kalkreuter E."/>
            <person name="Kautsar S.A."/>
            <person name="Yang D."/>
            <person name="Bader C.D."/>
            <person name="Teijaro C.N."/>
            <person name="Fluegel L."/>
            <person name="Davis C.M."/>
            <person name="Simpson J.R."/>
            <person name="Lauterbach L."/>
            <person name="Steele A.D."/>
            <person name="Gui C."/>
            <person name="Meng S."/>
            <person name="Li G."/>
            <person name="Viehrig K."/>
            <person name="Ye F."/>
            <person name="Su P."/>
            <person name="Kiefer A.F."/>
            <person name="Nichols A."/>
            <person name="Cepeda A.J."/>
            <person name="Yan W."/>
            <person name="Fan B."/>
            <person name="Jiang Y."/>
            <person name="Adhikari A."/>
            <person name="Zheng C.-J."/>
            <person name="Schuster L."/>
            <person name="Cowan T.M."/>
            <person name="Smanski M.J."/>
            <person name="Chevrette M.G."/>
            <person name="De Carvalho L.P.S."/>
            <person name="Shen B."/>
        </authorList>
    </citation>
    <scope>NUCLEOTIDE SEQUENCE [LARGE SCALE GENOMIC DNA]</scope>
    <source>
        <strain evidence="1 2">NPDC048946</strain>
    </source>
</reference>
<protein>
    <submittedName>
        <fullName evidence="1">Uncharacterized protein</fullName>
    </submittedName>
</protein>
<keyword evidence="2" id="KW-1185">Reference proteome</keyword>
<accession>A0ABV3DR91</accession>
<organism evidence="1 2">
    <name type="scientific">Streptodolium elevatio</name>
    <dbReference type="NCBI Taxonomy" id="3157996"/>
    <lineage>
        <taxon>Bacteria</taxon>
        <taxon>Bacillati</taxon>
        <taxon>Actinomycetota</taxon>
        <taxon>Actinomycetes</taxon>
        <taxon>Kitasatosporales</taxon>
        <taxon>Streptomycetaceae</taxon>
        <taxon>Streptodolium</taxon>
    </lineage>
</organism>
<sequence>MGMPPRLHEACAGTYFMLRAIDEIEDRVGGGGELTPTDLEYCHRCFPPSQTA</sequence>